<feature type="domain" description="PAS" evidence="11">
    <location>
        <begin position="73"/>
        <end position="126"/>
    </location>
</feature>
<evidence type="ECO:0000259" key="11">
    <source>
        <dbReference type="PROSITE" id="PS50112"/>
    </source>
</evidence>
<dbReference type="Gene3D" id="1.10.287.130">
    <property type="match status" value="1"/>
</dbReference>
<name>A0A855WVL1_9BACT</name>
<feature type="domain" description="Histidine kinase" evidence="10">
    <location>
        <begin position="210"/>
        <end position="440"/>
    </location>
</feature>
<dbReference type="Gene3D" id="3.30.450.20">
    <property type="entry name" value="PAS domain"/>
    <property type="match status" value="1"/>
</dbReference>
<dbReference type="PROSITE" id="PS50112">
    <property type="entry name" value="PAS"/>
    <property type="match status" value="1"/>
</dbReference>
<dbReference type="SUPFAM" id="SSF47384">
    <property type="entry name" value="Homodimeric domain of signal transducing histidine kinase"/>
    <property type="match status" value="1"/>
</dbReference>
<evidence type="ECO:0000313" key="14">
    <source>
        <dbReference type="Proteomes" id="UP000250918"/>
    </source>
</evidence>
<comment type="caution">
    <text evidence="13">The sequence shown here is derived from an EMBL/GenBank/DDBJ whole genome shotgun (WGS) entry which is preliminary data.</text>
</comment>
<feature type="domain" description="PAC" evidence="12">
    <location>
        <begin position="145"/>
        <end position="197"/>
    </location>
</feature>
<accession>A0A855WVL1</accession>
<keyword evidence="4" id="KW-0808">Transferase</keyword>
<gene>
    <name evidence="13" type="ORF">C3F09_11205</name>
</gene>
<evidence type="ECO:0000256" key="4">
    <source>
        <dbReference type="ARBA" id="ARBA00022679"/>
    </source>
</evidence>
<dbReference type="InterPro" id="IPR035965">
    <property type="entry name" value="PAS-like_dom_sf"/>
</dbReference>
<evidence type="ECO:0000256" key="2">
    <source>
        <dbReference type="ARBA" id="ARBA00012438"/>
    </source>
</evidence>
<keyword evidence="7" id="KW-0067">ATP-binding</keyword>
<reference evidence="13 14" key="1">
    <citation type="journal article" date="2018" name="ISME J.">
        <title>A methanotrophic archaeon couples anaerobic oxidation of methane to Fe(III) reduction.</title>
        <authorList>
            <person name="Cai C."/>
            <person name="Leu A.O."/>
            <person name="Xie G.J."/>
            <person name="Guo J."/>
            <person name="Feng Y."/>
            <person name="Zhao J.X."/>
            <person name="Tyson G.W."/>
            <person name="Yuan Z."/>
            <person name="Hu S."/>
        </authorList>
    </citation>
    <scope>NUCLEOTIDE SEQUENCE [LARGE SCALE GENOMIC DNA]</scope>
    <source>
        <strain evidence="13">FeB_12</strain>
    </source>
</reference>
<keyword evidence="5" id="KW-0547">Nucleotide-binding</keyword>
<dbReference type="PANTHER" id="PTHR43065:SF10">
    <property type="entry name" value="PEROXIDE STRESS-ACTIVATED HISTIDINE KINASE MAK3"/>
    <property type="match status" value="1"/>
</dbReference>
<feature type="coiled-coil region" evidence="9">
    <location>
        <begin position="28"/>
        <end position="55"/>
    </location>
</feature>
<protein>
    <recommendedName>
        <fullName evidence="2">histidine kinase</fullName>
        <ecNumber evidence="2">2.7.13.3</ecNumber>
    </recommendedName>
</protein>
<dbReference type="SMART" id="SM00388">
    <property type="entry name" value="HisKA"/>
    <property type="match status" value="1"/>
</dbReference>
<dbReference type="Proteomes" id="UP000250918">
    <property type="component" value="Unassembled WGS sequence"/>
</dbReference>
<organism evidence="13 14">
    <name type="scientific">candidate division GN15 bacterium</name>
    <dbReference type="NCBI Taxonomy" id="2072418"/>
    <lineage>
        <taxon>Bacteria</taxon>
        <taxon>candidate division GN15</taxon>
    </lineage>
</organism>
<dbReference type="PROSITE" id="PS50109">
    <property type="entry name" value="HIS_KIN"/>
    <property type="match status" value="1"/>
</dbReference>
<evidence type="ECO:0000256" key="3">
    <source>
        <dbReference type="ARBA" id="ARBA00022553"/>
    </source>
</evidence>
<evidence type="ECO:0000256" key="6">
    <source>
        <dbReference type="ARBA" id="ARBA00022777"/>
    </source>
</evidence>
<dbReference type="SMART" id="SM00387">
    <property type="entry name" value="HATPase_c"/>
    <property type="match status" value="1"/>
</dbReference>
<dbReference type="InterPro" id="IPR003594">
    <property type="entry name" value="HATPase_dom"/>
</dbReference>
<dbReference type="PROSITE" id="PS50113">
    <property type="entry name" value="PAC"/>
    <property type="match status" value="1"/>
</dbReference>
<dbReference type="InterPro" id="IPR013767">
    <property type="entry name" value="PAS_fold"/>
</dbReference>
<dbReference type="InterPro" id="IPR000700">
    <property type="entry name" value="PAS-assoc_C"/>
</dbReference>
<dbReference type="Pfam" id="PF00989">
    <property type="entry name" value="PAS"/>
    <property type="match status" value="1"/>
</dbReference>
<dbReference type="InterPro" id="IPR036097">
    <property type="entry name" value="HisK_dim/P_sf"/>
</dbReference>
<dbReference type="PRINTS" id="PR00344">
    <property type="entry name" value="BCTRLSENSOR"/>
</dbReference>
<dbReference type="GO" id="GO:0005524">
    <property type="term" value="F:ATP binding"/>
    <property type="evidence" value="ECO:0007669"/>
    <property type="project" value="UniProtKB-KW"/>
</dbReference>
<sequence length="449" mass="49250">MLMKERQGTTVQSTPESAEEISRFADSYASFNRIINNLQRQYIALEEEFGEQNRQLIETNRKLVDMTGRNLKATEFLNGILTSISAGVIAVDRQGHVTHFNPAASLLLGIPANRVVGSPYRDIIPPGRPVEANALRTVESGHGCESVEKSIDLPDGTKLLVSVSTALIRDDHGEPVGAVEVFHDLSRIKKMEQELVRLTTLAALGEMAATIAHEVRNPLSGIGGFASLLKRDMAEDDPRQRLVDKITRGVESLNKTVTTLLNYTRFDEVNKEDVDFGEFLNRIAEQYGHDHADIVDGSTIEIAAAGPRPRPVRVRVDPMLLRQLFYNLYTNAIEAASRAVIIQVTYAQLPRQTAVQKYGDRVLLGVDETVIETVVSDNGPGITPEHLERVFSPFFTTKQDGNGLGLAVSWKVAKAHGGDILAANTADGGAKFTLLIPAKIDPVDREPNL</sequence>
<keyword evidence="8" id="KW-0902">Two-component regulatory system</keyword>
<evidence type="ECO:0000256" key="8">
    <source>
        <dbReference type="ARBA" id="ARBA00023012"/>
    </source>
</evidence>
<dbReference type="AlphaFoldDB" id="A0A855WVL1"/>
<keyword evidence="9" id="KW-0175">Coiled coil</keyword>
<dbReference type="InterPro" id="IPR036890">
    <property type="entry name" value="HATPase_C_sf"/>
</dbReference>
<dbReference type="Gene3D" id="3.30.565.10">
    <property type="entry name" value="Histidine kinase-like ATPase, C-terminal domain"/>
    <property type="match status" value="1"/>
</dbReference>
<evidence type="ECO:0000256" key="9">
    <source>
        <dbReference type="SAM" id="Coils"/>
    </source>
</evidence>
<dbReference type="PANTHER" id="PTHR43065">
    <property type="entry name" value="SENSOR HISTIDINE KINASE"/>
    <property type="match status" value="1"/>
</dbReference>
<dbReference type="InterPro" id="IPR000014">
    <property type="entry name" value="PAS"/>
</dbReference>
<dbReference type="GO" id="GO:0006355">
    <property type="term" value="P:regulation of DNA-templated transcription"/>
    <property type="evidence" value="ECO:0007669"/>
    <property type="project" value="InterPro"/>
</dbReference>
<evidence type="ECO:0000256" key="5">
    <source>
        <dbReference type="ARBA" id="ARBA00022741"/>
    </source>
</evidence>
<proteinExistence type="predicted"/>
<dbReference type="GO" id="GO:0000155">
    <property type="term" value="F:phosphorelay sensor kinase activity"/>
    <property type="evidence" value="ECO:0007669"/>
    <property type="project" value="InterPro"/>
</dbReference>
<evidence type="ECO:0000313" key="13">
    <source>
        <dbReference type="EMBL" id="PWB68634.1"/>
    </source>
</evidence>
<comment type="catalytic activity">
    <reaction evidence="1">
        <text>ATP + protein L-histidine = ADP + protein N-phospho-L-histidine.</text>
        <dbReference type="EC" id="2.7.13.3"/>
    </reaction>
</comment>
<dbReference type="Pfam" id="PF00512">
    <property type="entry name" value="HisKA"/>
    <property type="match status" value="1"/>
</dbReference>
<evidence type="ECO:0000259" key="12">
    <source>
        <dbReference type="PROSITE" id="PS50113"/>
    </source>
</evidence>
<evidence type="ECO:0000256" key="1">
    <source>
        <dbReference type="ARBA" id="ARBA00000085"/>
    </source>
</evidence>
<keyword evidence="3" id="KW-0597">Phosphoprotein</keyword>
<dbReference type="SMART" id="SM00091">
    <property type="entry name" value="PAS"/>
    <property type="match status" value="1"/>
</dbReference>
<dbReference type="InterPro" id="IPR004358">
    <property type="entry name" value="Sig_transdc_His_kin-like_C"/>
</dbReference>
<dbReference type="InterPro" id="IPR005467">
    <property type="entry name" value="His_kinase_dom"/>
</dbReference>
<keyword evidence="6" id="KW-0418">Kinase</keyword>
<dbReference type="CDD" id="cd00130">
    <property type="entry name" value="PAS"/>
    <property type="match status" value="1"/>
</dbReference>
<evidence type="ECO:0000259" key="10">
    <source>
        <dbReference type="PROSITE" id="PS50109"/>
    </source>
</evidence>
<dbReference type="EC" id="2.7.13.3" evidence="2"/>
<dbReference type="SUPFAM" id="SSF55874">
    <property type="entry name" value="ATPase domain of HSP90 chaperone/DNA topoisomerase II/histidine kinase"/>
    <property type="match status" value="1"/>
</dbReference>
<dbReference type="NCBIfam" id="TIGR00229">
    <property type="entry name" value="sensory_box"/>
    <property type="match status" value="1"/>
</dbReference>
<dbReference type="InterPro" id="IPR003661">
    <property type="entry name" value="HisK_dim/P_dom"/>
</dbReference>
<dbReference type="Pfam" id="PF02518">
    <property type="entry name" value="HATPase_c"/>
    <property type="match status" value="1"/>
</dbReference>
<evidence type="ECO:0000256" key="7">
    <source>
        <dbReference type="ARBA" id="ARBA00022840"/>
    </source>
</evidence>
<dbReference type="EMBL" id="PQAP01000194">
    <property type="protein sequence ID" value="PWB68634.1"/>
    <property type="molecule type" value="Genomic_DNA"/>
</dbReference>
<dbReference type="SUPFAM" id="SSF55785">
    <property type="entry name" value="PYP-like sensor domain (PAS domain)"/>
    <property type="match status" value="1"/>
</dbReference>
<dbReference type="CDD" id="cd00082">
    <property type="entry name" value="HisKA"/>
    <property type="match status" value="1"/>
</dbReference>